<reference evidence="3" key="1">
    <citation type="submission" date="2022-06" db="EMBL/GenBank/DDBJ databases">
        <title>Genomic Encyclopedia of Archaeal and Bacterial Type Strains, Phase II (KMG-II): from individual species to whole genera.</title>
        <authorList>
            <person name="Goeker M."/>
        </authorList>
    </citation>
    <scope>NUCLEOTIDE SEQUENCE</scope>
    <source>
        <strain evidence="3">DSM 43935</strain>
    </source>
</reference>
<evidence type="ECO:0000256" key="1">
    <source>
        <dbReference type="SAM" id="MobiDB-lite"/>
    </source>
</evidence>
<dbReference type="InterPro" id="IPR025326">
    <property type="entry name" value="DUF4232"/>
</dbReference>
<evidence type="ECO:0000313" key="4">
    <source>
        <dbReference type="Proteomes" id="UP001206128"/>
    </source>
</evidence>
<dbReference type="AlphaFoldDB" id="A0AAE3GKP8"/>
<sequence>MLTLGVTAGCAAGTGGTAAPSGAGGADSGQTGQPGTAASTGSGTAAGEATAAGGAVFGTGTAGTSATAAGVERCHTGDLSTHLGTAALNRDSGVTGGTVPLVYTNTSNRTCTMYGFGGVDLRGPDDPNGPVYSLRRGANPQQDPASGGTPTLVTLAPGGTAHTLITFVTPSGDSVGSAGSTDWIPTEVVSTPPDETTQLTTPWLTGISVLRQDMATRVGTYISPVLPGSE</sequence>
<organism evidence="3 4">
    <name type="scientific">Goodfellowiella coeruleoviolacea</name>
    <dbReference type="NCBI Taxonomy" id="334858"/>
    <lineage>
        <taxon>Bacteria</taxon>
        <taxon>Bacillati</taxon>
        <taxon>Actinomycetota</taxon>
        <taxon>Actinomycetes</taxon>
        <taxon>Pseudonocardiales</taxon>
        <taxon>Pseudonocardiaceae</taxon>
        <taxon>Goodfellowiella</taxon>
    </lineage>
</organism>
<evidence type="ECO:0000259" key="2">
    <source>
        <dbReference type="Pfam" id="PF14016"/>
    </source>
</evidence>
<protein>
    <recommendedName>
        <fullName evidence="2">DUF4232 domain-containing protein</fullName>
    </recommendedName>
</protein>
<accession>A0AAE3GKP8</accession>
<dbReference type="Proteomes" id="UP001206128">
    <property type="component" value="Unassembled WGS sequence"/>
</dbReference>
<dbReference type="EMBL" id="JAMTCK010000017">
    <property type="protein sequence ID" value="MCP2169260.1"/>
    <property type="molecule type" value="Genomic_DNA"/>
</dbReference>
<proteinExistence type="predicted"/>
<feature type="compositionally biased region" description="Low complexity" evidence="1">
    <location>
        <begin position="29"/>
        <end position="47"/>
    </location>
</feature>
<keyword evidence="4" id="KW-1185">Reference proteome</keyword>
<dbReference type="Pfam" id="PF14016">
    <property type="entry name" value="DUF4232"/>
    <property type="match status" value="1"/>
</dbReference>
<comment type="caution">
    <text evidence="3">The sequence shown here is derived from an EMBL/GenBank/DDBJ whole genome shotgun (WGS) entry which is preliminary data.</text>
</comment>
<feature type="region of interest" description="Disordered" evidence="1">
    <location>
        <begin position="16"/>
        <end position="47"/>
    </location>
</feature>
<feature type="compositionally biased region" description="Gly residues" evidence="1">
    <location>
        <begin position="16"/>
        <end position="27"/>
    </location>
</feature>
<name>A0AAE3GKP8_9PSEU</name>
<gene>
    <name evidence="3" type="ORF">LX83_006144</name>
</gene>
<feature type="domain" description="DUF4232" evidence="2">
    <location>
        <begin position="74"/>
        <end position="203"/>
    </location>
</feature>
<evidence type="ECO:0000313" key="3">
    <source>
        <dbReference type="EMBL" id="MCP2169260.1"/>
    </source>
</evidence>